<keyword evidence="4" id="KW-1185">Reference proteome</keyword>
<evidence type="ECO:0000313" key="4">
    <source>
        <dbReference type="Proteomes" id="UP000807306"/>
    </source>
</evidence>
<feature type="compositionally biased region" description="Basic and acidic residues" evidence="1">
    <location>
        <begin position="140"/>
        <end position="150"/>
    </location>
</feature>
<feature type="chain" id="PRO_5040392488" evidence="2">
    <location>
        <begin position="21"/>
        <end position="150"/>
    </location>
</feature>
<comment type="caution">
    <text evidence="3">The sequence shown here is derived from an EMBL/GenBank/DDBJ whole genome shotgun (WGS) entry which is preliminary data.</text>
</comment>
<evidence type="ECO:0000256" key="1">
    <source>
        <dbReference type="SAM" id="MobiDB-lite"/>
    </source>
</evidence>
<evidence type="ECO:0000256" key="2">
    <source>
        <dbReference type="SAM" id="SignalP"/>
    </source>
</evidence>
<dbReference type="Proteomes" id="UP000807306">
    <property type="component" value="Unassembled WGS sequence"/>
</dbReference>
<feature type="region of interest" description="Disordered" evidence="1">
    <location>
        <begin position="51"/>
        <end position="150"/>
    </location>
</feature>
<dbReference type="AlphaFoldDB" id="A0A9P6EBH3"/>
<accession>A0A9P6EBH3</accession>
<keyword evidence="2" id="KW-0732">Signal</keyword>
<reference evidence="3" key="1">
    <citation type="submission" date="2020-11" db="EMBL/GenBank/DDBJ databases">
        <authorList>
            <consortium name="DOE Joint Genome Institute"/>
            <person name="Ahrendt S."/>
            <person name="Riley R."/>
            <person name="Andreopoulos W."/>
            <person name="Labutti K."/>
            <person name="Pangilinan J."/>
            <person name="Ruiz-Duenas F.J."/>
            <person name="Barrasa J.M."/>
            <person name="Sanchez-Garcia M."/>
            <person name="Camarero S."/>
            <person name="Miyauchi S."/>
            <person name="Serrano A."/>
            <person name="Linde D."/>
            <person name="Babiker R."/>
            <person name="Drula E."/>
            <person name="Ayuso-Fernandez I."/>
            <person name="Pacheco R."/>
            <person name="Padilla G."/>
            <person name="Ferreira P."/>
            <person name="Barriuso J."/>
            <person name="Kellner H."/>
            <person name="Castanera R."/>
            <person name="Alfaro M."/>
            <person name="Ramirez L."/>
            <person name="Pisabarro A.G."/>
            <person name="Kuo A."/>
            <person name="Tritt A."/>
            <person name="Lipzen A."/>
            <person name="He G."/>
            <person name="Yan M."/>
            <person name="Ng V."/>
            <person name="Cullen D."/>
            <person name="Martin F."/>
            <person name="Rosso M.-N."/>
            <person name="Henrissat B."/>
            <person name="Hibbett D."/>
            <person name="Martinez A.T."/>
            <person name="Grigoriev I.V."/>
        </authorList>
    </citation>
    <scope>NUCLEOTIDE SEQUENCE</scope>
    <source>
        <strain evidence="3">CBS 506.95</strain>
    </source>
</reference>
<protein>
    <submittedName>
        <fullName evidence="3">Uncharacterized protein</fullName>
    </submittedName>
</protein>
<feature type="signal peptide" evidence="2">
    <location>
        <begin position="1"/>
        <end position="20"/>
    </location>
</feature>
<gene>
    <name evidence="3" type="ORF">CPB83DRAFT_908875</name>
</gene>
<dbReference type="EMBL" id="MU157878">
    <property type="protein sequence ID" value="KAF9525912.1"/>
    <property type="molecule type" value="Genomic_DNA"/>
</dbReference>
<name>A0A9P6EBH3_9AGAR</name>
<evidence type="ECO:0000313" key="3">
    <source>
        <dbReference type="EMBL" id="KAF9525912.1"/>
    </source>
</evidence>
<organism evidence="3 4">
    <name type="scientific">Crepidotus variabilis</name>
    <dbReference type="NCBI Taxonomy" id="179855"/>
    <lineage>
        <taxon>Eukaryota</taxon>
        <taxon>Fungi</taxon>
        <taxon>Dikarya</taxon>
        <taxon>Basidiomycota</taxon>
        <taxon>Agaricomycotina</taxon>
        <taxon>Agaricomycetes</taxon>
        <taxon>Agaricomycetidae</taxon>
        <taxon>Agaricales</taxon>
        <taxon>Agaricineae</taxon>
        <taxon>Crepidotaceae</taxon>
        <taxon>Crepidotus</taxon>
    </lineage>
</organism>
<proteinExistence type="predicted"/>
<sequence length="150" mass="16391">MVKFTTSAFVSLLVAVSALAAPLYTSEEIESRSLKLTQEIDVREPGIALKLPRIHIPSGSRHPGRAPGTSRPSGRGRRPRNRNGNPNTARDLAAREPGIALKLPRLHIPSGSRHPRNRTPSPSRPTRGRGRRGTGRNPHAARDLDNLEEV</sequence>